<evidence type="ECO:0000256" key="5">
    <source>
        <dbReference type="ARBA" id="ARBA00023136"/>
    </source>
</evidence>
<feature type="transmembrane region" description="Helical" evidence="7">
    <location>
        <begin position="79"/>
        <end position="98"/>
    </location>
</feature>
<dbReference type="InterPro" id="IPR036259">
    <property type="entry name" value="MFS_trans_sf"/>
</dbReference>
<keyword evidence="2" id="KW-0813">Transport</keyword>
<proteinExistence type="predicted"/>
<evidence type="ECO:0000256" key="3">
    <source>
        <dbReference type="ARBA" id="ARBA00022692"/>
    </source>
</evidence>
<dbReference type="PANTHER" id="PTHR23501:SF177">
    <property type="entry name" value="MAJOR FACILITATOR SUPERFAMILY (MFS) PROFILE DOMAIN-CONTAINING PROTEIN-RELATED"/>
    <property type="match status" value="1"/>
</dbReference>
<gene>
    <name evidence="8" type="ORF">QBC46DRAFT_357408</name>
</gene>
<evidence type="ECO:0000256" key="7">
    <source>
        <dbReference type="SAM" id="Phobius"/>
    </source>
</evidence>
<evidence type="ECO:0000313" key="8">
    <source>
        <dbReference type="EMBL" id="KAK3936509.1"/>
    </source>
</evidence>
<evidence type="ECO:0000313" key="9">
    <source>
        <dbReference type="Proteomes" id="UP001303473"/>
    </source>
</evidence>
<feature type="transmembrane region" description="Helical" evidence="7">
    <location>
        <begin position="27"/>
        <end position="49"/>
    </location>
</feature>
<comment type="subcellular location">
    <subcellularLocation>
        <location evidence="1">Membrane</location>
        <topology evidence="1">Multi-pass membrane protein</topology>
    </subcellularLocation>
</comment>
<name>A0AAN6N196_9PEZI</name>
<comment type="caution">
    <text evidence="8">The sequence shown here is derived from an EMBL/GenBank/DDBJ whole genome shotgun (WGS) entry which is preliminary data.</text>
</comment>
<sequence length="285" mass="30812">MDSHLVPTEKTPAPTSGGAAPREPGNVVYPSGLCLLLIVLALILGIFLVVLDTRHLSAFFVTLSAFWSTWGKLYKSFPLKPVFIAFSSIFEIGSLICVEKIQGERSLLVPRLLKDRNTAACCLFIFLLSGANFVFVYFLPLYFESIHNLAASKSGIRNIPLIVTDSLVSCFFRGIDRTSWLLPAIHDSEWRPGSYWYIFSNTLLESVPLLTKSAINPSAVLDGGASNIAQNFEPEDVPGILASYMVGLKAAWALGVALAVAAALASFGPRMVSIKAKKSAAALVV</sequence>
<dbReference type="EMBL" id="MU853881">
    <property type="protein sequence ID" value="KAK3936509.1"/>
    <property type="molecule type" value="Genomic_DNA"/>
</dbReference>
<dbReference type="GO" id="GO:0022857">
    <property type="term" value="F:transmembrane transporter activity"/>
    <property type="evidence" value="ECO:0007669"/>
    <property type="project" value="TreeGrafter"/>
</dbReference>
<dbReference type="AlphaFoldDB" id="A0AAN6N196"/>
<evidence type="ECO:0000256" key="4">
    <source>
        <dbReference type="ARBA" id="ARBA00022989"/>
    </source>
</evidence>
<feature type="region of interest" description="Disordered" evidence="6">
    <location>
        <begin position="1"/>
        <end position="20"/>
    </location>
</feature>
<feature type="transmembrane region" description="Helical" evidence="7">
    <location>
        <begin position="119"/>
        <end position="139"/>
    </location>
</feature>
<organism evidence="8 9">
    <name type="scientific">Diplogelasinospora grovesii</name>
    <dbReference type="NCBI Taxonomy" id="303347"/>
    <lineage>
        <taxon>Eukaryota</taxon>
        <taxon>Fungi</taxon>
        <taxon>Dikarya</taxon>
        <taxon>Ascomycota</taxon>
        <taxon>Pezizomycotina</taxon>
        <taxon>Sordariomycetes</taxon>
        <taxon>Sordariomycetidae</taxon>
        <taxon>Sordariales</taxon>
        <taxon>Diplogelasinosporaceae</taxon>
        <taxon>Diplogelasinospora</taxon>
    </lineage>
</organism>
<keyword evidence="5 7" id="KW-0472">Membrane</keyword>
<evidence type="ECO:0000256" key="1">
    <source>
        <dbReference type="ARBA" id="ARBA00004141"/>
    </source>
</evidence>
<feature type="transmembrane region" description="Helical" evidence="7">
    <location>
        <begin position="250"/>
        <end position="268"/>
    </location>
</feature>
<dbReference type="SUPFAM" id="SSF103473">
    <property type="entry name" value="MFS general substrate transporter"/>
    <property type="match status" value="1"/>
</dbReference>
<reference evidence="9" key="1">
    <citation type="journal article" date="2023" name="Mol. Phylogenet. Evol.">
        <title>Genome-scale phylogeny and comparative genomics of the fungal order Sordariales.</title>
        <authorList>
            <person name="Hensen N."/>
            <person name="Bonometti L."/>
            <person name="Westerberg I."/>
            <person name="Brannstrom I.O."/>
            <person name="Guillou S."/>
            <person name="Cros-Aarteil S."/>
            <person name="Calhoun S."/>
            <person name="Haridas S."/>
            <person name="Kuo A."/>
            <person name="Mondo S."/>
            <person name="Pangilinan J."/>
            <person name="Riley R."/>
            <person name="LaButti K."/>
            <person name="Andreopoulos B."/>
            <person name="Lipzen A."/>
            <person name="Chen C."/>
            <person name="Yan M."/>
            <person name="Daum C."/>
            <person name="Ng V."/>
            <person name="Clum A."/>
            <person name="Steindorff A."/>
            <person name="Ohm R.A."/>
            <person name="Martin F."/>
            <person name="Silar P."/>
            <person name="Natvig D.O."/>
            <person name="Lalanne C."/>
            <person name="Gautier V."/>
            <person name="Ament-Velasquez S.L."/>
            <person name="Kruys A."/>
            <person name="Hutchinson M.I."/>
            <person name="Powell A.J."/>
            <person name="Barry K."/>
            <person name="Miller A.N."/>
            <person name="Grigoriev I.V."/>
            <person name="Debuchy R."/>
            <person name="Gladieux P."/>
            <person name="Hiltunen Thoren M."/>
            <person name="Johannesson H."/>
        </authorList>
    </citation>
    <scope>NUCLEOTIDE SEQUENCE [LARGE SCALE GENOMIC DNA]</scope>
    <source>
        <strain evidence="9">CBS 340.73</strain>
    </source>
</reference>
<evidence type="ECO:0000256" key="6">
    <source>
        <dbReference type="SAM" id="MobiDB-lite"/>
    </source>
</evidence>
<feature type="transmembrane region" description="Helical" evidence="7">
    <location>
        <begin position="56"/>
        <end position="73"/>
    </location>
</feature>
<keyword evidence="3 7" id="KW-0812">Transmembrane</keyword>
<keyword evidence="4 7" id="KW-1133">Transmembrane helix</keyword>
<evidence type="ECO:0000256" key="2">
    <source>
        <dbReference type="ARBA" id="ARBA00022448"/>
    </source>
</evidence>
<accession>A0AAN6N196</accession>
<dbReference type="Proteomes" id="UP001303473">
    <property type="component" value="Unassembled WGS sequence"/>
</dbReference>
<keyword evidence="9" id="KW-1185">Reference proteome</keyword>
<dbReference type="GO" id="GO:0005886">
    <property type="term" value="C:plasma membrane"/>
    <property type="evidence" value="ECO:0007669"/>
    <property type="project" value="TreeGrafter"/>
</dbReference>
<dbReference type="PANTHER" id="PTHR23501">
    <property type="entry name" value="MAJOR FACILITATOR SUPERFAMILY"/>
    <property type="match status" value="1"/>
</dbReference>
<protein>
    <submittedName>
        <fullName evidence="8">Uncharacterized protein</fullName>
    </submittedName>
</protein>